<keyword evidence="2" id="KW-1185">Reference proteome</keyword>
<proteinExistence type="predicted"/>
<dbReference type="RefSeq" id="WP_158352625.1">
    <property type="nucleotide sequence ID" value="NZ_JAHQCX010000001.1"/>
</dbReference>
<dbReference type="EMBL" id="JAHQCX010000001">
    <property type="protein sequence ID" value="MBU9724865.1"/>
    <property type="molecule type" value="Genomic_DNA"/>
</dbReference>
<evidence type="ECO:0000313" key="2">
    <source>
        <dbReference type="Proteomes" id="UP001314681"/>
    </source>
</evidence>
<comment type="caution">
    <text evidence="1">The sequence shown here is derived from an EMBL/GenBank/DDBJ whole genome shotgun (WGS) entry which is preliminary data.</text>
</comment>
<gene>
    <name evidence="1" type="ORF">KTH90_02435</name>
</gene>
<sequence>MNLKIVKTPLLWKLVDEQDQVVARLLGRITGPAKTVCSPDGTAVYTVDKRPAAAPNTGLQYKMYRGASLFAVADVPNPEESLQDIPVSPSFLFRPPRIQKISVQAPGGPYLLQRLEDGRVNVSSPKKDLGSISSFFKMGHQILSLSPETDPLFFAGIYVMAYYMSHEDDIDIV</sequence>
<accession>A0ABS6K2W9</accession>
<name>A0ABS6K2W9_9FIRM</name>
<reference evidence="1 2" key="1">
    <citation type="submission" date="2021-06" db="EMBL/GenBank/DDBJ databases">
        <title>Description of novel taxa of the family Lachnospiraceae.</title>
        <authorList>
            <person name="Chaplin A.V."/>
            <person name="Sokolova S.R."/>
            <person name="Pikina A.P."/>
            <person name="Korzhanova M."/>
            <person name="Belova V."/>
            <person name="Korostin D."/>
            <person name="Efimov B.A."/>
        </authorList>
    </citation>
    <scope>NUCLEOTIDE SEQUENCE [LARGE SCALE GENOMIC DNA]</scope>
    <source>
        <strain evidence="1 2">ASD4241</strain>
    </source>
</reference>
<organism evidence="1 2">
    <name type="scientific">Diplocloster modestus</name>
    <dbReference type="NCBI Taxonomy" id="2850322"/>
    <lineage>
        <taxon>Bacteria</taxon>
        <taxon>Bacillati</taxon>
        <taxon>Bacillota</taxon>
        <taxon>Clostridia</taxon>
        <taxon>Lachnospirales</taxon>
        <taxon>Lachnospiraceae</taxon>
        <taxon>Diplocloster</taxon>
    </lineage>
</organism>
<dbReference type="Proteomes" id="UP001314681">
    <property type="component" value="Unassembled WGS sequence"/>
</dbReference>
<protein>
    <submittedName>
        <fullName evidence="1">Uncharacterized protein</fullName>
    </submittedName>
</protein>
<evidence type="ECO:0000313" key="1">
    <source>
        <dbReference type="EMBL" id="MBU9724865.1"/>
    </source>
</evidence>